<sequence>MSAGPVGVVGAGYVGLTTAACLSHLGHSVRCVDSDATRVERLRRGVVDILEPRLAELVHAGLRGGTVCFDTELGALTSCGVVVLCLPTPSGRDGAPDLASVTSVSRRIAREIAGPVVLAVKSTVPPGSARTLQDSLGRGRIDVVSNPEFLREGRSVADFLRPERIVVGGADSAAVDAVTSLYRSVPAPIFRTDWASAELAKYACNSFLAVKASYTNELADLCSAVGADVTEVTAVMAADPRIGGAFLAPGPGWGGSCLPKDTCGMLDAGRRAGVVLDTVRAAVQSNTRHRRRLVADIVRELTGDPAASLAGYRIGVLGLTFKAGTGDVRESPALAVVHELCVRGAVVTAYDPACGSGRASAVDADGEFQVVDEPAAAVKSASAVVVLTEWPEFRTVDWRAAAREVQRPLVIDARNLLDPAALEACGFSYRGIGRP</sequence>
<dbReference type="AlphaFoldDB" id="A0A9Q2Z3S5"/>
<dbReference type="InterPro" id="IPR014027">
    <property type="entry name" value="UDP-Glc/GDP-Man_DH_C"/>
</dbReference>
<comment type="caution">
    <text evidence="12">The sequence shown here is derived from an EMBL/GenBank/DDBJ whole genome shotgun (WGS) entry which is preliminary data.</text>
</comment>
<reference evidence="13" key="2">
    <citation type="journal article" date="2020" name="Environ. Microbiol.">
        <title>The novel and transferable erm(51) gene confers Macrolides, Lincosamides, and Streptogramins B (MLSB) resistance to clonal Rhodococcus equi in the environment.</title>
        <authorList>
            <person name="Huber L."/>
            <person name="Giguere S."/>
            <person name="Slovis N.M."/>
            <person name="Alvarez-Narvaez S."/>
            <person name="Hart K.A."/>
            <person name="Greiter M."/>
            <person name="Morris E.R.A."/>
            <person name="Cohen N.D."/>
        </authorList>
    </citation>
    <scope>NUCLEOTIDE SEQUENCE</scope>
    <source>
        <strain evidence="13">Lh_116_1</strain>
        <strain evidence="14">Lh_16_1</strain>
    </source>
</reference>
<dbReference type="SMART" id="SM00984">
    <property type="entry name" value="UDPG_MGDP_dh_C"/>
    <property type="match status" value="1"/>
</dbReference>
<dbReference type="Pfam" id="PF03721">
    <property type="entry name" value="UDPG_MGDP_dh_N"/>
    <property type="match status" value="1"/>
</dbReference>
<reference evidence="12" key="1">
    <citation type="submission" date="2019-11" db="EMBL/GenBank/DDBJ databases">
        <title>Spread of Macrolides and rifampicin resistant Rhodococcus equi in clinical isolates in the USA.</title>
        <authorList>
            <person name="Alvarez-Narvaez S."/>
            <person name="Huber L."/>
            <person name="Cohen N.D."/>
            <person name="Slovis N."/>
            <person name="Greiter M."/>
            <person name="Giguere S."/>
            <person name="Hart K."/>
        </authorList>
    </citation>
    <scope>NUCLEOTIDE SEQUENCE</scope>
    <source>
        <strain evidence="12">Lh_17</strain>
    </source>
</reference>
<dbReference type="Proteomes" id="UP000603463">
    <property type="component" value="Unassembled WGS sequence"/>
</dbReference>
<protein>
    <recommendedName>
        <fullName evidence="3 7">UDP-glucose 6-dehydrogenase</fullName>
        <ecNumber evidence="3 7">1.1.1.22</ecNumber>
    </recommendedName>
</protein>
<comment type="similarity">
    <text evidence="2 7">Belongs to the UDP-glucose/GDP-mannose dehydrogenase family.</text>
</comment>
<evidence type="ECO:0000256" key="3">
    <source>
        <dbReference type="ARBA" id="ARBA00012954"/>
    </source>
</evidence>
<accession>A0A9Q2Z3S5</accession>
<gene>
    <name evidence="12" type="ORF">GS441_01815</name>
    <name evidence="13" type="ORF">GS882_02170</name>
    <name evidence="14" type="ORF">GS947_13695</name>
</gene>
<evidence type="ECO:0000256" key="6">
    <source>
        <dbReference type="ARBA" id="ARBA00047473"/>
    </source>
</evidence>
<comment type="catalytic activity">
    <reaction evidence="6 7">
        <text>UDP-alpha-D-glucose + 2 NAD(+) + H2O = UDP-alpha-D-glucuronate + 2 NADH + 3 H(+)</text>
        <dbReference type="Rhea" id="RHEA:23596"/>
        <dbReference type="ChEBI" id="CHEBI:15377"/>
        <dbReference type="ChEBI" id="CHEBI:15378"/>
        <dbReference type="ChEBI" id="CHEBI:57540"/>
        <dbReference type="ChEBI" id="CHEBI:57945"/>
        <dbReference type="ChEBI" id="CHEBI:58052"/>
        <dbReference type="ChEBI" id="CHEBI:58885"/>
        <dbReference type="EC" id="1.1.1.22"/>
    </reaction>
</comment>
<evidence type="ECO:0000256" key="4">
    <source>
        <dbReference type="ARBA" id="ARBA00023002"/>
    </source>
</evidence>
<dbReference type="InterPro" id="IPR014026">
    <property type="entry name" value="UDP-Glc/GDP-Man_DH_dimer"/>
</dbReference>
<evidence type="ECO:0000313" key="15">
    <source>
        <dbReference type="Proteomes" id="UP000808906"/>
    </source>
</evidence>
<feature type="binding site" evidence="9">
    <location>
        <begin position="246"/>
        <end position="250"/>
    </location>
    <ligand>
        <name>substrate</name>
    </ligand>
</feature>
<dbReference type="GO" id="GO:0051287">
    <property type="term" value="F:NAD binding"/>
    <property type="evidence" value="ECO:0007669"/>
    <property type="project" value="InterPro"/>
</dbReference>
<dbReference type="PANTHER" id="PTHR43750:SF3">
    <property type="entry name" value="UDP-GLUCOSE 6-DEHYDROGENASE TUAD"/>
    <property type="match status" value="1"/>
</dbReference>
<feature type="binding site" evidence="9">
    <location>
        <position position="254"/>
    </location>
    <ligand>
        <name>substrate</name>
    </ligand>
</feature>
<comment type="pathway">
    <text evidence="1">Nucleotide-sugar biosynthesis; UDP-alpha-D-glucuronate biosynthesis; UDP-alpha-D-glucuronate from UDP-alpha-D-glucose: step 1/1.</text>
</comment>
<evidence type="ECO:0000256" key="1">
    <source>
        <dbReference type="ARBA" id="ARBA00004701"/>
    </source>
</evidence>
<evidence type="ECO:0000256" key="8">
    <source>
        <dbReference type="PIRSR" id="PIRSR500134-1"/>
    </source>
</evidence>
<dbReference type="Proteomes" id="UP000608063">
    <property type="component" value="Unassembled WGS sequence"/>
</dbReference>
<name>A0A9Q2Z3S5_RHOHA</name>
<dbReference type="InterPro" id="IPR036220">
    <property type="entry name" value="UDP-Glc/GDP-Man_DH_C_sf"/>
</dbReference>
<evidence type="ECO:0000313" key="14">
    <source>
        <dbReference type="EMBL" id="NKW42636.1"/>
    </source>
</evidence>
<dbReference type="PANTHER" id="PTHR43750">
    <property type="entry name" value="UDP-GLUCOSE 6-DEHYDROGENASE TUAD"/>
    <property type="match status" value="1"/>
</dbReference>
<feature type="binding site" evidence="10">
    <location>
        <position position="329"/>
    </location>
    <ligand>
        <name>NAD(+)</name>
        <dbReference type="ChEBI" id="CHEBI:57540"/>
    </ligand>
</feature>
<dbReference type="SUPFAM" id="SSF51735">
    <property type="entry name" value="NAD(P)-binding Rossmann-fold domains"/>
    <property type="match status" value="1"/>
</dbReference>
<dbReference type="InterPro" id="IPR036291">
    <property type="entry name" value="NAD(P)-bd_dom_sf"/>
</dbReference>
<proteinExistence type="inferred from homology"/>
<dbReference type="SUPFAM" id="SSF48179">
    <property type="entry name" value="6-phosphogluconate dehydrogenase C-terminal domain-like"/>
    <property type="match status" value="1"/>
</dbReference>
<dbReference type="RefSeq" id="WP_084963092.1">
    <property type="nucleotide sequence ID" value="NZ_CP095477.1"/>
</dbReference>
<feature type="active site" description="Nucleophile" evidence="8">
    <location>
        <position position="257"/>
    </location>
</feature>
<dbReference type="Gene3D" id="3.40.50.720">
    <property type="entry name" value="NAD(P)-binding Rossmann-like Domain"/>
    <property type="match status" value="2"/>
</dbReference>
<dbReference type="SUPFAM" id="SSF52413">
    <property type="entry name" value="UDP-glucose/GDP-mannose dehydrogenase C-terminal domain"/>
    <property type="match status" value="1"/>
</dbReference>
<dbReference type="EMBL" id="WVDC01000005">
    <property type="protein sequence ID" value="NKW42636.1"/>
    <property type="molecule type" value="Genomic_DNA"/>
</dbReference>
<evidence type="ECO:0000256" key="9">
    <source>
        <dbReference type="PIRSR" id="PIRSR500134-2"/>
    </source>
</evidence>
<dbReference type="EC" id="1.1.1.22" evidence="3 7"/>
<feature type="binding site" evidence="10">
    <location>
        <position position="88"/>
    </location>
    <ligand>
        <name>NAD(+)</name>
        <dbReference type="ChEBI" id="CHEBI:57540"/>
    </ligand>
</feature>
<dbReference type="Pfam" id="PF00984">
    <property type="entry name" value="UDPG_MGDP_dh"/>
    <property type="match status" value="1"/>
</dbReference>
<dbReference type="InterPro" id="IPR017476">
    <property type="entry name" value="UDP-Glc/GDP-Man"/>
</dbReference>
<dbReference type="PIRSF" id="PIRSF500134">
    <property type="entry name" value="UDPglc_DH_bac"/>
    <property type="match status" value="1"/>
</dbReference>
<evidence type="ECO:0000256" key="5">
    <source>
        <dbReference type="ARBA" id="ARBA00023027"/>
    </source>
</evidence>
<dbReference type="EMBL" id="WUXR01000001">
    <property type="protein sequence ID" value="MBM4564235.1"/>
    <property type="molecule type" value="Genomic_DNA"/>
</dbReference>
<dbReference type="GO" id="GO:0000271">
    <property type="term" value="P:polysaccharide biosynthetic process"/>
    <property type="evidence" value="ECO:0007669"/>
    <property type="project" value="InterPro"/>
</dbReference>
<dbReference type="PIRSF" id="PIRSF000124">
    <property type="entry name" value="UDPglc_GDPman_dh"/>
    <property type="match status" value="1"/>
</dbReference>
<feature type="binding site" evidence="10">
    <location>
        <position position="38"/>
    </location>
    <ligand>
        <name>NAD(+)</name>
        <dbReference type="ChEBI" id="CHEBI:57540"/>
    </ligand>
</feature>
<dbReference type="Pfam" id="PF03720">
    <property type="entry name" value="UDPG_MGDP_dh_C"/>
    <property type="match status" value="1"/>
</dbReference>
<feature type="binding site" evidence="10">
    <location>
        <position position="260"/>
    </location>
    <ligand>
        <name>NAD(+)</name>
        <dbReference type="ChEBI" id="CHEBI:57540"/>
    </ligand>
</feature>
<dbReference type="NCBIfam" id="TIGR03026">
    <property type="entry name" value="NDP-sugDHase"/>
    <property type="match status" value="1"/>
</dbReference>
<feature type="binding site" evidence="10">
    <location>
        <position position="123"/>
    </location>
    <ligand>
        <name>NAD(+)</name>
        <dbReference type="ChEBI" id="CHEBI:57540"/>
    </ligand>
</feature>
<evidence type="ECO:0000256" key="7">
    <source>
        <dbReference type="PIRNR" id="PIRNR000124"/>
    </source>
</evidence>
<dbReference type="EMBL" id="WVBC01000001">
    <property type="protein sequence ID" value="NKT77038.1"/>
    <property type="molecule type" value="Genomic_DNA"/>
</dbReference>
<feature type="binding site" evidence="9">
    <location>
        <position position="201"/>
    </location>
    <ligand>
        <name>substrate</name>
    </ligand>
</feature>
<dbReference type="Proteomes" id="UP000808906">
    <property type="component" value="Unassembled WGS sequence"/>
</dbReference>
<dbReference type="GO" id="GO:0003979">
    <property type="term" value="F:UDP-glucose 6-dehydrogenase activity"/>
    <property type="evidence" value="ECO:0007669"/>
    <property type="project" value="UniProtKB-EC"/>
</dbReference>
<dbReference type="Gene3D" id="1.20.5.100">
    <property type="entry name" value="Cytochrome c1, transmembrane anchor, C-terminal"/>
    <property type="match status" value="1"/>
</dbReference>
<evidence type="ECO:0000313" key="12">
    <source>
        <dbReference type="EMBL" id="MBM4564235.1"/>
    </source>
</evidence>
<evidence type="ECO:0000313" key="13">
    <source>
        <dbReference type="EMBL" id="NKT77038.1"/>
    </source>
</evidence>
<dbReference type="InterPro" id="IPR008927">
    <property type="entry name" value="6-PGluconate_DH-like_C_sf"/>
</dbReference>
<organism evidence="12 15">
    <name type="scientific">Rhodococcus hoagii</name>
    <name type="common">Corynebacterium equii</name>
    <dbReference type="NCBI Taxonomy" id="43767"/>
    <lineage>
        <taxon>Bacteria</taxon>
        <taxon>Bacillati</taxon>
        <taxon>Actinomycetota</taxon>
        <taxon>Actinomycetes</taxon>
        <taxon>Mycobacteriales</taxon>
        <taxon>Nocardiaceae</taxon>
        <taxon>Prescottella</taxon>
    </lineage>
</organism>
<feature type="binding site" evidence="9">
    <location>
        <begin position="149"/>
        <end position="152"/>
    </location>
    <ligand>
        <name>substrate</name>
    </ligand>
</feature>
<dbReference type="InterPro" id="IPR001732">
    <property type="entry name" value="UDP-Glc/GDP-Man_DH_N"/>
</dbReference>
<evidence type="ECO:0000259" key="11">
    <source>
        <dbReference type="SMART" id="SM00984"/>
    </source>
</evidence>
<feature type="binding site" evidence="10">
    <location>
        <position position="33"/>
    </location>
    <ligand>
        <name>NAD(+)</name>
        <dbReference type="ChEBI" id="CHEBI:57540"/>
    </ligand>
</feature>
<feature type="binding site" evidence="10">
    <location>
        <position position="152"/>
    </location>
    <ligand>
        <name>NAD(+)</name>
        <dbReference type="ChEBI" id="CHEBI:57540"/>
    </ligand>
</feature>
<feature type="binding site" evidence="9">
    <location>
        <position position="322"/>
    </location>
    <ligand>
        <name>substrate</name>
    </ligand>
</feature>
<evidence type="ECO:0000256" key="2">
    <source>
        <dbReference type="ARBA" id="ARBA00006601"/>
    </source>
</evidence>
<keyword evidence="4 7" id="KW-0560">Oxidoreductase</keyword>
<keyword evidence="5 7" id="KW-0520">NAD</keyword>
<feature type="domain" description="UDP-glucose/GDP-mannose dehydrogenase C-terminal" evidence="11">
    <location>
        <begin position="315"/>
        <end position="419"/>
    </location>
</feature>
<dbReference type="InterPro" id="IPR028357">
    <property type="entry name" value="UDPglc_DH_bac"/>
</dbReference>
<evidence type="ECO:0000256" key="10">
    <source>
        <dbReference type="PIRSR" id="PIRSR500134-3"/>
    </source>
</evidence>